<evidence type="ECO:0000313" key="6">
    <source>
        <dbReference type="EMBL" id="CAX41087.1"/>
    </source>
</evidence>
<sequence>MTIVTHPDFQIIKLTVTIINDTNKNNVNNTIDHPLIEVPVKDAEKIHIVIPNGVQYQFTLYFQVKNKSYNNVHYKQVVKKHGITMRTRELEIGSYDPSPKIEKREEVNEQEEEQEEKEEEQEEEQVVTYIKEFPIDETPSTRFSRGFYYCTSWYYVGDEKDPIITTDWTLEIVAKT</sequence>
<dbReference type="GeneID" id="8048803"/>
<dbReference type="KEGG" id="cdu:CD36_61600"/>
<dbReference type="Pfam" id="PF02115">
    <property type="entry name" value="Rho_GDI"/>
    <property type="match status" value="1"/>
</dbReference>
<proteinExistence type="inferred from homology"/>
<gene>
    <name evidence="5" type="ordered locus">Cd36_61600</name>
    <name evidence="6" type="ORF">CD36_61600</name>
</gene>
<dbReference type="InterPro" id="IPR024792">
    <property type="entry name" value="RhoGDI_dom_sf"/>
</dbReference>
<dbReference type="EMBL" id="FM992693">
    <property type="protein sequence ID" value="CAX41087.1"/>
    <property type="molecule type" value="Genomic_DNA"/>
</dbReference>
<organism evidence="6 7">
    <name type="scientific">Candida dubliniensis (strain CD36 / ATCC MYA-646 / CBS 7987 / NCPF 3949 / NRRL Y-17841)</name>
    <name type="common">Yeast</name>
    <dbReference type="NCBI Taxonomy" id="573826"/>
    <lineage>
        <taxon>Eukaryota</taxon>
        <taxon>Fungi</taxon>
        <taxon>Dikarya</taxon>
        <taxon>Ascomycota</taxon>
        <taxon>Saccharomycotina</taxon>
        <taxon>Pichiomycetes</taxon>
        <taxon>Debaryomycetaceae</taxon>
        <taxon>Candida/Lodderomyces clade</taxon>
        <taxon>Candida</taxon>
    </lineage>
</organism>
<feature type="compositionally biased region" description="Acidic residues" evidence="4">
    <location>
        <begin position="108"/>
        <end position="125"/>
    </location>
</feature>
<dbReference type="PANTHER" id="PTHR10980">
    <property type="entry name" value="RHO GDP-DISSOCIATION INHIBITOR"/>
    <property type="match status" value="1"/>
</dbReference>
<keyword evidence="7" id="KW-1185">Reference proteome</keyword>
<dbReference type="InterPro" id="IPR014756">
    <property type="entry name" value="Ig_E-set"/>
</dbReference>
<comment type="subcellular location">
    <subcellularLocation>
        <location evidence="1">Cytoplasm</location>
    </subcellularLocation>
</comment>
<comment type="similarity">
    <text evidence="2">Belongs to the Rho GDI family.</text>
</comment>
<accession>B9WIM1</accession>
<evidence type="ECO:0000256" key="3">
    <source>
        <dbReference type="ARBA" id="ARBA00022490"/>
    </source>
</evidence>
<dbReference type="VEuPathDB" id="FungiDB:CD36_61600"/>
<dbReference type="RefSeq" id="XP_002420933.1">
    <property type="nucleotide sequence ID" value="XM_002420888.1"/>
</dbReference>
<protein>
    <submittedName>
        <fullName evidence="6">Rho GDP-dissociation inhibitor, putative</fullName>
    </submittedName>
</protein>
<dbReference type="CGD" id="CAL0000164544">
    <property type="gene designation" value="Cd36_61600"/>
</dbReference>
<evidence type="ECO:0000256" key="4">
    <source>
        <dbReference type="SAM" id="MobiDB-lite"/>
    </source>
</evidence>
<dbReference type="HOGENOM" id="CLU_130497_0_0_1"/>
<keyword evidence="3" id="KW-0963">Cytoplasm</keyword>
<dbReference type="GO" id="GO:0005094">
    <property type="term" value="F:Rho GDP-dissociation inhibitor activity"/>
    <property type="evidence" value="ECO:0007669"/>
    <property type="project" value="InterPro"/>
</dbReference>
<dbReference type="InterPro" id="IPR000406">
    <property type="entry name" value="Rho_GDI"/>
</dbReference>
<evidence type="ECO:0000256" key="2">
    <source>
        <dbReference type="ARBA" id="ARBA00009758"/>
    </source>
</evidence>
<dbReference type="SUPFAM" id="SSF81296">
    <property type="entry name" value="E set domains"/>
    <property type="match status" value="1"/>
</dbReference>
<dbReference type="AlphaFoldDB" id="B9WIM1"/>
<dbReference type="GO" id="GO:0016020">
    <property type="term" value="C:membrane"/>
    <property type="evidence" value="ECO:0007669"/>
    <property type="project" value="TreeGrafter"/>
</dbReference>
<dbReference type="GO" id="GO:0005829">
    <property type="term" value="C:cytosol"/>
    <property type="evidence" value="ECO:0007669"/>
    <property type="project" value="TreeGrafter"/>
</dbReference>
<dbReference type="PANTHER" id="PTHR10980:SF3">
    <property type="entry name" value="LD16419P"/>
    <property type="match status" value="1"/>
</dbReference>
<evidence type="ECO:0000313" key="7">
    <source>
        <dbReference type="Proteomes" id="UP000002605"/>
    </source>
</evidence>
<name>B9WIM1_CANDC</name>
<reference evidence="6 7" key="1">
    <citation type="journal article" date="2009" name="Genome Res.">
        <title>Comparative genomics of the fungal pathogens Candida dubliniensis and Candida albicans.</title>
        <authorList>
            <person name="Jackson A.P."/>
            <person name="Gamble J.A."/>
            <person name="Yeomans T."/>
            <person name="Moran G.P."/>
            <person name="Saunders D."/>
            <person name="Harris D."/>
            <person name="Aslett M."/>
            <person name="Barrell J.F."/>
            <person name="Butler G."/>
            <person name="Citiulo F."/>
            <person name="Coleman D.C."/>
            <person name="de Groot P.W.J."/>
            <person name="Goodwin T.J."/>
            <person name="Quail M.A."/>
            <person name="McQuillan J."/>
            <person name="Munro C.A."/>
            <person name="Pain A."/>
            <person name="Poulter R.T."/>
            <person name="Rajandream M.A."/>
            <person name="Renauld H."/>
            <person name="Spiering M.J."/>
            <person name="Tivey A."/>
            <person name="Gow N.A.R."/>
            <person name="Barrell B."/>
            <person name="Sullivan D.J."/>
            <person name="Berriman M."/>
        </authorList>
    </citation>
    <scope>NUCLEOTIDE SEQUENCE [LARGE SCALE GENOMIC DNA]</scope>
    <source>
        <strain evidence="7">CD36 / ATCC MYA-646 / CBS 7987 / NCPF 3949 / NRRL Y-17841</strain>
    </source>
</reference>
<evidence type="ECO:0000256" key="1">
    <source>
        <dbReference type="ARBA" id="ARBA00004496"/>
    </source>
</evidence>
<dbReference type="Proteomes" id="UP000002605">
    <property type="component" value="Chromosome 6"/>
</dbReference>
<dbReference type="Gene3D" id="2.70.50.30">
    <property type="entry name" value="Coagulation Factor XIII, subunit A, domain 1"/>
    <property type="match status" value="1"/>
</dbReference>
<dbReference type="OrthoDB" id="1683373at2759"/>
<feature type="region of interest" description="Disordered" evidence="4">
    <location>
        <begin position="94"/>
        <end position="125"/>
    </location>
</feature>
<evidence type="ECO:0000313" key="5">
    <source>
        <dbReference type="CGD" id="CAL0000164544"/>
    </source>
</evidence>
<dbReference type="GO" id="GO:0007266">
    <property type="term" value="P:Rho protein signal transduction"/>
    <property type="evidence" value="ECO:0007669"/>
    <property type="project" value="InterPro"/>
</dbReference>